<evidence type="ECO:0000256" key="1">
    <source>
        <dbReference type="ARBA" id="ARBA00004496"/>
    </source>
</evidence>
<proteinExistence type="inferred from homology"/>
<dbReference type="InterPro" id="IPR044136">
    <property type="entry name" value="Lys-tRNA-ligase_II_N"/>
</dbReference>
<evidence type="ECO:0000256" key="3">
    <source>
        <dbReference type="ARBA" id="ARBA00022490"/>
    </source>
</evidence>
<evidence type="ECO:0000313" key="15">
    <source>
        <dbReference type="EMBL" id="TPV32016.1"/>
    </source>
</evidence>
<dbReference type="PANTHER" id="PTHR42918">
    <property type="entry name" value="LYSYL-TRNA SYNTHETASE"/>
    <property type="match status" value="1"/>
</dbReference>
<keyword evidence="6 12" id="KW-0547">Nucleotide-binding</keyword>
<dbReference type="PRINTS" id="PR00982">
    <property type="entry name" value="TRNASYNTHLYS"/>
</dbReference>
<keyword evidence="16" id="KW-1185">Reference proteome</keyword>
<dbReference type="SUPFAM" id="SSF55681">
    <property type="entry name" value="Class II aaRS and biotin synthetases"/>
    <property type="match status" value="1"/>
</dbReference>
<keyword evidence="8 12" id="KW-0460">Magnesium</keyword>
<dbReference type="CDD" id="cd00775">
    <property type="entry name" value="LysRS_core"/>
    <property type="match status" value="1"/>
</dbReference>
<keyword evidence="10 12" id="KW-0030">Aminoacyl-tRNA synthetase</keyword>
<dbReference type="EMBL" id="VHIQ01000007">
    <property type="protein sequence ID" value="TPV32016.1"/>
    <property type="molecule type" value="Genomic_DNA"/>
</dbReference>
<keyword evidence="3 12" id="KW-0963">Cytoplasm</keyword>
<evidence type="ECO:0000256" key="4">
    <source>
        <dbReference type="ARBA" id="ARBA00022598"/>
    </source>
</evidence>
<dbReference type="InterPro" id="IPR006195">
    <property type="entry name" value="aa-tRNA-synth_II"/>
</dbReference>
<dbReference type="Pfam" id="PF01336">
    <property type="entry name" value="tRNA_anti-codon"/>
    <property type="match status" value="1"/>
</dbReference>
<keyword evidence="9 12" id="KW-0648">Protein biosynthesis</keyword>
<gene>
    <name evidence="12 15" type="primary">lysS</name>
    <name evidence="15" type="ORF">FJ651_14495</name>
</gene>
<dbReference type="NCBIfam" id="TIGR00499">
    <property type="entry name" value="lysS_bact"/>
    <property type="match status" value="1"/>
</dbReference>
<protein>
    <recommendedName>
        <fullName evidence="12">Lysine--tRNA ligase</fullName>
        <ecNumber evidence="12">6.1.1.6</ecNumber>
    </recommendedName>
    <alternativeName>
        <fullName evidence="12">Lysyl-tRNA synthetase</fullName>
        <shortName evidence="12">LysRS</shortName>
    </alternativeName>
</protein>
<evidence type="ECO:0000256" key="7">
    <source>
        <dbReference type="ARBA" id="ARBA00022840"/>
    </source>
</evidence>
<evidence type="ECO:0000256" key="13">
    <source>
        <dbReference type="RuleBase" id="RU000336"/>
    </source>
</evidence>
<dbReference type="InterPro" id="IPR004364">
    <property type="entry name" value="Aa-tRNA-synt_II"/>
</dbReference>
<evidence type="ECO:0000256" key="9">
    <source>
        <dbReference type="ARBA" id="ARBA00022917"/>
    </source>
</evidence>
<dbReference type="Gene3D" id="2.40.50.140">
    <property type="entry name" value="Nucleic acid-binding proteins"/>
    <property type="match status" value="1"/>
</dbReference>
<dbReference type="InterPro" id="IPR004365">
    <property type="entry name" value="NA-bd_OB_tRNA"/>
</dbReference>
<sequence>MQLSEQEIVRREKLQKLRDLGVNPYPADLYPVKETSKQIKESFEVGKKVILAGRLMSRRIQGKASFAELQDSEGRVQVYFNRDEICTGEDKILYNEVYKKLLDIGDFIGVEGELFTTQVGEKTVMVKNFTLLSKALKPLPLPKTDSDGNTYDEFNDPEQRYRQRYADLVVNPHVKEVFVKRTKLFNAMRDFFNKAGYFEVETPVLQPIPGGAAARPFITHHNALDIPLYMRIANELYLKRLIVGGFDGVYEFSKNFRNEGMDRTHNPEFTAMEIYVAYKDYNWMMDFCEQLLEHCAIAVNGTTKATFGKHSIDFKAPYMRITMTEAIKQFTGFDITDKTEAEIRLAAKKMGIEVDDTMGKGKLIDEIFGEKCEGNFIQPTFITDYPKEMSPLCKEHRENPELTERFELMVCGKEVANAYSELNDPIDQKERFEHQLKLAEKGDDEATQFIDYDFLRALEYGMPPTSGMGIGMDRLVMFLTNNQSIQEVLFFPQMKPEKKAVSLSEDEKLIVSILKKESPLELEQLKQQSELSNKKWDKAIKGLTKNGIAKVEKTETSLNVFLS</sequence>
<dbReference type="InterPro" id="IPR018149">
    <property type="entry name" value="Lys-tRNA-synth_II_C"/>
</dbReference>
<keyword evidence="7 12" id="KW-0067">ATP-binding</keyword>
<dbReference type="EC" id="6.1.1.6" evidence="12"/>
<dbReference type="GO" id="GO:0000049">
    <property type="term" value="F:tRNA binding"/>
    <property type="evidence" value="ECO:0007669"/>
    <property type="project" value="TreeGrafter"/>
</dbReference>
<dbReference type="PANTHER" id="PTHR42918:SF15">
    <property type="entry name" value="LYSINE--TRNA LIGASE, CHLOROPLASTIC_MITOCHONDRIAL"/>
    <property type="match status" value="1"/>
</dbReference>
<dbReference type="Proteomes" id="UP000317332">
    <property type="component" value="Unassembled WGS sequence"/>
</dbReference>
<dbReference type="NCBIfam" id="NF001756">
    <property type="entry name" value="PRK00484.1"/>
    <property type="match status" value="1"/>
</dbReference>
<comment type="subcellular location">
    <subcellularLocation>
        <location evidence="1 12">Cytoplasm</location>
    </subcellularLocation>
</comment>
<comment type="catalytic activity">
    <reaction evidence="11 12 13">
        <text>tRNA(Lys) + L-lysine + ATP = L-lysyl-tRNA(Lys) + AMP + diphosphate</text>
        <dbReference type="Rhea" id="RHEA:20792"/>
        <dbReference type="Rhea" id="RHEA-COMP:9696"/>
        <dbReference type="Rhea" id="RHEA-COMP:9697"/>
        <dbReference type="ChEBI" id="CHEBI:30616"/>
        <dbReference type="ChEBI" id="CHEBI:32551"/>
        <dbReference type="ChEBI" id="CHEBI:33019"/>
        <dbReference type="ChEBI" id="CHEBI:78442"/>
        <dbReference type="ChEBI" id="CHEBI:78529"/>
        <dbReference type="ChEBI" id="CHEBI:456215"/>
        <dbReference type="EC" id="6.1.1.6"/>
    </reaction>
</comment>
<feature type="binding site" evidence="12">
    <location>
        <position position="407"/>
    </location>
    <ligand>
        <name>Mg(2+)</name>
        <dbReference type="ChEBI" id="CHEBI:18420"/>
        <label>1</label>
    </ligand>
</feature>
<dbReference type="PROSITE" id="PS50862">
    <property type="entry name" value="AA_TRNA_LIGASE_II"/>
    <property type="match status" value="1"/>
</dbReference>
<dbReference type="FunFam" id="2.40.50.140:FF:000024">
    <property type="entry name" value="Lysine--tRNA ligase"/>
    <property type="match status" value="1"/>
</dbReference>
<comment type="caution">
    <text evidence="15">The sequence shown here is derived from an EMBL/GenBank/DDBJ whole genome shotgun (WGS) entry which is preliminary data.</text>
</comment>
<dbReference type="FunFam" id="3.30.930.10:FF:000238">
    <property type="entry name" value="Lysine--tRNA ligase"/>
    <property type="match status" value="1"/>
</dbReference>
<dbReference type="OrthoDB" id="9801152at2"/>
<comment type="cofactor">
    <cofactor evidence="12 13">
        <name>Mg(2+)</name>
        <dbReference type="ChEBI" id="CHEBI:18420"/>
    </cofactor>
    <text evidence="12 13">Binds 3 Mg(2+) ions per subunit.</text>
</comment>
<dbReference type="HAMAP" id="MF_00252">
    <property type="entry name" value="Lys_tRNA_synth_class2"/>
    <property type="match status" value="1"/>
</dbReference>
<dbReference type="GO" id="GO:0000287">
    <property type="term" value="F:magnesium ion binding"/>
    <property type="evidence" value="ECO:0007669"/>
    <property type="project" value="UniProtKB-UniRule"/>
</dbReference>
<evidence type="ECO:0000256" key="12">
    <source>
        <dbReference type="HAMAP-Rule" id="MF_00252"/>
    </source>
</evidence>
<feature type="binding site" evidence="12">
    <location>
        <position position="414"/>
    </location>
    <ligand>
        <name>Mg(2+)</name>
        <dbReference type="ChEBI" id="CHEBI:18420"/>
        <label>1</label>
    </ligand>
</feature>
<reference evidence="15 16" key="1">
    <citation type="submission" date="2019-06" db="EMBL/GenBank/DDBJ databases">
        <title>Flavobacteriaceae Paucihalobacterium erythroidium CWB-1, complete genome.</title>
        <authorList>
            <person name="Wu S."/>
        </authorList>
    </citation>
    <scope>NUCLEOTIDE SEQUENCE [LARGE SCALE GENOMIC DNA]</scope>
    <source>
        <strain evidence="15 16">CWB-1</strain>
    </source>
</reference>
<organism evidence="15 16">
    <name type="scientific">Paucihalobacter ruber</name>
    <dbReference type="NCBI Taxonomy" id="2567861"/>
    <lineage>
        <taxon>Bacteria</taxon>
        <taxon>Pseudomonadati</taxon>
        <taxon>Bacteroidota</taxon>
        <taxon>Flavobacteriia</taxon>
        <taxon>Flavobacteriales</taxon>
        <taxon>Flavobacteriaceae</taxon>
        <taxon>Paucihalobacter</taxon>
    </lineage>
</organism>
<dbReference type="InterPro" id="IPR045864">
    <property type="entry name" value="aa-tRNA-synth_II/BPL/LPL"/>
</dbReference>
<evidence type="ECO:0000256" key="8">
    <source>
        <dbReference type="ARBA" id="ARBA00022842"/>
    </source>
</evidence>
<evidence type="ECO:0000256" key="10">
    <source>
        <dbReference type="ARBA" id="ARBA00023146"/>
    </source>
</evidence>
<dbReference type="Pfam" id="PF00152">
    <property type="entry name" value="tRNA-synt_2"/>
    <property type="match status" value="1"/>
</dbReference>
<evidence type="ECO:0000259" key="14">
    <source>
        <dbReference type="PROSITE" id="PS50862"/>
    </source>
</evidence>
<evidence type="ECO:0000313" key="16">
    <source>
        <dbReference type="Proteomes" id="UP000317332"/>
    </source>
</evidence>
<comment type="subunit">
    <text evidence="12">Homodimer.</text>
</comment>
<dbReference type="Gene3D" id="3.30.930.10">
    <property type="entry name" value="Bira Bifunctional Protein, Domain 2"/>
    <property type="match status" value="1"/>
</dbReference>
<dbReference type="GO" id="GO:0005524">
    <property type="term" value="F:ATP binding"/>
    <property type="evidence" value="ECO:0007669"/>
    <property type="project" value="UniProtKB-UniRule"/>
</dbReference>
<keyword evidence="4 12" id="KW-0436">Ligase</keyword>
<dbReference type="AlphaFoldDB" id="A0A506PDV7"/>
<comment type="similarity">
    <text evidence="2 12">Belongs to the class-II aminoacyl-tRNA synthetase family.</text>
</comment>
<feature type="binding site" evidence="12">
    <location>
        <position position="414"/>
    </location>
    <ligand>
        <name>Mg(2+)</name>
        <dbReference type="ChEBI" id="CHEBI:18420"/>
        <label>2</label>
    </ligand>
</feature>
<evidence type="ECO:0000256" key="11">
    <source>
        <dbReference type="ARBA" id="ARBA00048573"/>
    </source>
</evidence>
<dbReference type="CDD" id="cd04322">
    <property type="entry name" value="LysRS_N"/>
    <property type="match status" value="1"/>
</dbReference>
<accession>A0A506PDV7</accession>
<evidence type="ECO:0000256" key="2">
    <source>
        <dbReference type="ARBA" id="ARBA00008226"/>
    </source>
</evidence>
<dbReference type="InterPro" id="IPR002313">
    <property type="entry name" value="Lys-tRNA-ligase_II"/>
</dbReference>
<dbReference type="GO" id="GO:0006430">
    <property type="term" value="P:lysyl-tRNA aminoacylation"/>
    <property type="evidence" value="ECO:0007669"/>
    <property type="project" value="UniProtKB-UniRule"/>
</dbReference>
<dbReference type="RefSeq" id="WP_140991327.1">
    <property type="nucleotide sequence ID" value="NZ_VHIQ01000007.1"/>
</dbReference>
<name>A0A506PDV7_9FLAO</name>
<evidence type="ECO:0000256" key="6">
    <source>
        <dbReference type="ARBA" id="ARBA00022741"/>
    </source>
</evidence>
<dbReference type="GO" id="GO:0005829">
    <property type="term" value="C:cytosol"/>
    <property type="evidence" value="ECO:0007669"/>
    <property type="project" value="TreeGrafter"/>
</dbReference>
<keyword evidence="5 12" id="KW-0479">Metal-binding</keyword>
<feature type="domain" description="Aminoacyl-transfer RNA synthetases class-II family profile" evidence="14">
    <location>
        <begin position="181"/>
        <end position="492"/>
    </location>
</feature>
<dbReference type="GO" id="GO:0004824">
    <property type="term" value="F:lysine-tRNA ligase activity"/>
    <property type="evidence" value="ECO:0007669"/>
    <property type="project" value="UniProtKB-UniRule"/>
</dbReference>
<evidence type="ECO:0000256" key="5">
    <source>
        <dbReference type="ARBA" id="ARBA00022723"/>
    </source>
</evidence>
<dbReference type="SUPFAM" id="SSF50249">
    <property type="entry name" value="Nucleic acid-binding proteins"/>
    <property type="match status" value="1"/>
</dbReference>
<dbReference type="InterPro" id="IPR012340">
    <property type="entry name" value="NA-bd_OB-fold"/>
</dbReference>